<keyword evidence="9 10" id="KW-0472">Membrane</keyword>
<feature type="transmembrane region" description="Helical" evidence="10">
    <location>
        <begin position="363"/>
        <end position="382"/>
    </location>
</feature>
<dbReference type="Pfam" id="PF02355">
    <property type="entry name" value="SecD_SecF_C"/>
    <property type="match status" value="1"/>
</dbReference>
<keyword evidence="8 10" id="KW-0811">Translocation</keyword>
<feature type="transmembrane region" description="Helical" evidence="10">
    <location>
        <begin position="415"/>
        <end position="437"/>
    </location>
</feature>
<evidence type="ECO:0000256" key="4">
    <source>
        <dbReference type="ARBA" id="ARBA00022519"/>
    </source>
</evidence>
<evidence type="ECO:0000313" key="14">
    <source>
        <dbReference type="EMBL" id="RTZ82903.1"/>
    </source>
</evidence>
<dbReference type="SUPFAM" id="SSF82866">
    <property type="entry name" value="Multidrug efflux transporter AcrB transmembrane domain"/>
    <property type="match status" value="1"/>
</dbReference>
<dbReference type="Gene3D" id="3.30.70.3400">
    <property type="match status" value="1"/>
</dbReference>
<dbReference type="PRINTS" id="PR00702">
    <property type="entry name" value="ACRIFLAVINRP"/>
</dbReference>
<evidence type="ECO:0000256" key="7">
    <source>
        <dbReference type="ARBA" id="ARBA00022989"/>
    </source>
</evidence>
<keyword evidence="5 10" id="KW-0812">Transmembrane</keyword>
<keyword evidence="3 10" id="KW-1003">Cell membrane</keyword>
<dbReference type="InterPro" id="IPR001036">
    <property type="entry name" value="Acrflvin-R"/>
</dbReference>
<dbReference type="NCBIfam" id="TIGR00916">
    <property type="entry name" value="2A0604s01"/>
    <property type="match status" value="1"/>
</dbReference>
<dbReference type="FunFam" id="3.30.1360.200:FF:000002">
    <property type="entry name" value="Preprotein translocase subunit SecD"/>
    <property type="match status" value="1"/>
</dbReference>
<keyword evidence="2 10" id="KW-0813">Transport</keyword>
<comment type="similarity">
    <text evidence="10">Belongs to the SecD/SecF family. SecD subfamily.</text>
</comment>
<dbReference type="NCBIfam" id="TIGR01129">
    <property type="entry name" value="secD"/>
    <property type="match status" value="1"/>
</dbReference>
<comment type="subunit">
    <text evidence="10">Forms a complex with SecF. Part of the essential Sec protein translocation apparatus which comprises SecA, SecYEG and auxiliary proteins SecDF. Other proteins may also be involved.</text>
</comment>
<proteinExistence type="inferred from homology"/>
<feature type="domain" description="SecDF P1 head subdomain" evidence="13">
    <location>
        <begin position="236"/>
        <end position="341"/>
    </location>
</feature>
<dbReference type="GO" id="GO:0015450">
    <property type="term" value="F:protein-transporting ATPase activity"/>
    <property type="evidence" value="ECO:0007669"/>
    <property type="project" value="InterPro"/>
</dbReference>
<dbReference type="InterPro" id="IPR054384">
    <property type="entry name" value="SecDF_P1_head"/>
</dbReference>
<dbReference type="HAMAP" id="MF_01463_B">
    <property type="entry name" value="SecD_B"/>
    <property type="match status" value="1"/>
</dbReference>
<accession>A0A432GIC1</accession>
<keyword evidence="6 10" id="KW-0653">Protein transport</keyword>
<comment type="function">
    <text evidence="10">Part of the Sec protein translocase complex. Interacts with the SecYEG preprotein conducting channel. SecDF uses the proton motive force (PMF) to complete protein translocation after the ATP-dependent function of SecA.</text>
</comment>
<evidence type="ECO:0000256" key="5">
    <source>
        <dbReference type="ARBA" id="ARBA00022692"/>
    </source>
</evidence>
<dbReference type="InterPro" id="IPR048634">
    <property type="entry name" value="SecD_SecF_C"/>
</dbReference>
<comment type="caution">
    <text evidence="14">The sequence shown here is derived from an EMBL/GenBank/DDBJ whole genome shotgun (WGS) entry which is preliminary data.</text>
</comment>
<protein>
    <recommendedName>
        <fullName evidence="10">Protein translocase subunit SecD</fullName>
    </recommendedName>
</protein>
<evidence type="ECO:0000259" key="13">
    <source>
        <dbReference type="Pfam" id="PF22599"/>
    </source>
</evidence>
<feature type="domain" description="Protein export membrane protein SecD/SecF C-terminal" evidence="11">
    <location>
        <begin position="343"/>
        <end position="505"/>
    </location>
</feature>
<dbReference type="FunFam" id="1.20.1640.10:FF:000004">
    <property type="entry name" value="Protein translocase subunit SecD"/>
    <property type="match status" value="1"/>
</dbReference>
<feature type="transmembrane region" description="Helical" evidence="10">
    <location>
        <begin position="486"/>
        <end position="510"/>
    </location>
</feature>
<dbReference type="EMBL" id="QNZK01000311">
    <property type="protein sequence ID" value="RTZ82903.1"/>
    <property type="molecule type" value="Genomic_DNA"/>
</dbReference>
<dbReference type="PANTHER" id="PTHR30081">
    <property type="entry name" value="PROTEIN-EXPORT MEMBRANE PROTEIN SEC"/>
    <property type="match status" value="1"/>
</dbReference>
<dbReference type="InterPro" id="IPR005791">
    <property type="entry name" value="SecD"/>
</dbReference>
<evidence type="ECO:0000256" key="6">
    <source>
        <dbReference type="ARBA" id="ARBA00022927"/>
    </source>
</evidence>
<feature type="transmembrane region" description="Helical" evidence="10">
    <location>
        <begin position="458"/>
        <end position="480"/>
    </location>
</feature>
<reference evidence="14 15" key="1">
    <citation type="submission" date="2018-06" db="EMBL/GenBank/DDBJ databases">
        <title>Combined omics and stable isotope probing to characterize newly discovered Mariana Back-Arc vent microbial communities.</title>
        <authorList>
            <person name="Trembath-Reichert E."/>
            <person name="Huber J.A."/>
        </authorList>
    </citation>
    <scope>NUCLEOTIDE SEQUENCE [LARGE SCALE GENOMIC DNA]</scope>
    <source>
        <strain evidence="14">MAG 58</strain>
    </source>
</reference>
<sequence length="525" mass="58272">MDIKLKGSIILIVLLGALYYAFPTYRAYQTGVDPQTVDNKVNLGLDLQGGMYLDIEIQVDEAVKEILRRTALELEDLLIDEQVDQVDFVEVRQATNSLILEMEPGKKVNLEIAPYDRFLEQFDMNVQDDLTYLKLKSGEAQLIRENSVSQALEVLRNRIDSLGISEPSLQKQGENNIVIQLPGLKDRDRAIELIGPQAILQFQIVNNNATPSTYNRLTEVVKYEEVWDKTTNKLISKRPYVLDKKILMTGEFIRDARVRIDSMDNRPYVALSFDSIGADRFAKITRRNVGRNMAIVLDDKVQSAPVIREAITGGEASISGQFTVEEADTLKIVLRSGSLPAPIEIREERTVGASLGEDSVDQGLKSLMIGSALVLIFMIFYYRLAGVFAAAALIFNVLLIISVLGAFGATLTLPGMAGIVLTIGMAVDANVLIFQRIREEIKRTDNPRAAIQEGFGKAFRTILDANVTTLFAALALLQFGTGPIKGFAVTLSVGIIASMFTAIVVTRFFFDFVYLRKTKLRSLSI</sequence>
<dbReference type="Pfam" id="PF22599">
    <property type="entry name" value="SecDF_P1_head"/>
    <property type="match status" value="1"/>
</dbReference>
<feature type="domain" description="Protein translocase subunit SecDF P1" evidence="12">
    <location>
        <begin position="148"/>
        <end position="206"/>
    </location>
</feature>
<keyword evidence="7 10" id="KW-1133">Transmembrane helix</keyword>
<dbReference type="Gene3D" id="1.20.1640.10">
    <property type="entry name" value="Multidrug efflux transporter AcrB transmembrane domain"/>
    <property type="match status" value="1"/>
</dbReference>
<gene>
    <name evidence="10 14" type="primary">secD</name>
    <name evidence="14" type="ORF">DSY96_09100</name>
</gene>
<dbReference type="AlphaFoldDB" id="A0A432GIC1"/>
<evidence type="ECO:0000256" key="1">
    <source>
        <dbReference type="ARBA" id="ARBA00004651"/>
    </source>
</evidence>
<dbReference type="GO" id="GO:0065002">
    <property type="term" value="P:intracellular protein transmembrane transport"/>
    <property type="evidence" value="ECO:0007669"/>
    <property type="project" value="UniProtKB-UniRule"/>
</dbReference>
<evidence type="ECO:0000259" key="11">
    <source>
        <dbReference type="Pfam" id="PF02355"/>
    </source>
</evidence>
<feature type="transmembrane region" description="Helical" evidence="10">
    <location>
        <begin position="387"/>
        <end position="409"/>
    </location>
</feature>
<evidence type="ECO:0000256" key="3">
    <source>
        <dbReference type="ARBA" id="ARBA00022475"/>
    </source>
</evidence>
<dbReference type="Proteomes" id="UP000287917">
    <property type="component" value="Unassembled WGS sequence"/>
</dbReference>
<keyword evidence="4" id="KW-0997">Cell inner membrane</keyword>
<dbReference type="PANTHER" id="PTHR30081:SF1">
    <property type="entry name" value="PROTEIN TRANSLOCASE SUBUNIT SECD"/>
    <property type="match status" value="1"/>
</dbReference>
<dbReference type="InterPro" id="IPR022813">
    <property type="entry name" value="SecD/SecF_arch_bac"/>
</dbReference>
<dbReference type="GO" id="GO:0006605">
    <property type="term" value="P:protein targeting"/>
    <property type="evidence" value="ECO:0007669"/>
    <property type="project" value="UniProtKB-UniRule"/>
</dbReference>
<evidence type="ECO:0000256" key="9">
    <source>
        <dbReference type="ARBA" id="ARBA00023136"/>
    </source>
</evidence>
<evidence type="ECO:0000256" key="10">
    <source>
        <dbReference type="HAMAP-Rule" id="MF_01463"/>
    </source>
</evidence>
<name>A0A432GIC1_9DELT</name>
<dbReference type="Pfam" id="PF21760">
    <property type="entry name" value="SecD_1st"/>
    <property type="match status" value="1"/>
</dbReference>
<dbReference type="InterPro" id="IPR055344">
    <property type="entry name" value="SecD_SecF_C_bact"/>
</dbReference>
<evidence type="ECO:0000256" key="2">
    <source>
        <dbReference type="ARBA" id="ARBA00022448"/>
    </source>
</evidence>
<evidence type="ECO:0000259" key="12">
    <source>
        <dbReference type="Pfam" id="PF21760"/>
    </source>
</evidence>
<comment type="caution">
    <text evidence="10">Lacks conserved residue(s) required for the propagation of feature annotation.</text>
</comment>
<organism evidence="14 15">
    <name type="scientific">SAR324 cluster bacterium</name>
    <dbReference type="NCBI Taxonomy" id="2024889"/>
    <lineage>
        <taxon>Bacteria</taxon>
        <taxon>Deltaproteobacteria</taxon>
        <taxon>SAR324 cluster</taxon>
    </lineage>
</organism>
<evidence type="ECO:0000256" key="8">
    <source>
        <dbReference type="ARBA" id="ARBA00023010"/>
    </source>
</evidence>
<comment type="subcellular location">
    <subcellularLocation>
        <location evidence="1 10">Cell membrane</location>
        <topology evidence="1 10">Multi-pass membrane protein</topology>
    </subcellularLocation>
</comment>
<dbReference type="Gene3D" id="3.30.1360.200">
    <property type="match status" value="1"/>
</dbReference>
<evidence type="ECO:0000313" key="15">
    <source>
        <dbReference type="Proteomes" id="UP000287917"/>
    </source>
</evidence>
<dbReference type="InterPro" id="IPR048631">
    <property type="entry name" value="SecD_1st"/>
</dbReference>
<dbReference type="GO" id="GO:0043952">
    <property type="term" value="P:protein transport by the Sec complex"/>
    <property type="evidence" value="ECO:0007669"/>
    <property type="project" value="UniProtKB-UniRule"/>
</dbReference>
<dbReference type="GO" id="GO:0005886">
    <property type="term" value="C:plasma membrane"/>
    <property type="evidence" value="ECO:0007669"/>
    <property type="project" value="UniProtKB-SubCell"/>
</dbReference>